<organism evidence="2">
    <name type="scientific">Arion vulgaris</name>
    <dbReference type="NCBI Taxonomy" id="1028688"/>
    <lineage>
        <taxon>Eukaryota</taxon>
        <taxon>Metazoa</taxon>
        <taxon>Spiralia</taxon>
        <taxon>Lophotrochozoa</taxon>
        <taxon>Mollusca</taxon>
        <taxon>Gastropoda</taxon>
        <taxon>Heterobranchia</taxon>
        <taxon>Euthyneura</taxon>
        <taxon>Panpulmonata</taxon>
        <taxon>Eupulmonata</taxon>
        <taxon>Stylommatophora</taxon>
        <taxon>Helicina</taxon>
        <taxon>Arionoidea</taxon>
        <taxon>Arionidae</taxon>
        <taxon>Arion</taxon>
    </lineage>
</organism>
<evidence type="ECO:0008006" key="3">
    <source>
        <dbReference type="Google" id="ProtNLM"/>
    </source>
</evidence>
<dbReference type="EMBL" id="HACG01041335">
    <property type="protein sequence ID" value="CEK88200.1"/>
    <property type="molecule type" value="Transcribed_RNA"/>
</dbReference>
<keyword evidence="1" id="KW-0732">Signal</keyword>
<name>A0A0B7B7U9_9EUPU</name>
<proteinExistence type="predicted"/>
<dbReference type="PROSITE" id="PS00018">
    <property type="entry name" value="EF_HAND_1"/>
    <property type="match status" value="1"/>
</dbReference>
<protein>
    <recommendedName>
        <fullName evidence="3">EF-hand domain-containing protein</fullName>
    </recommendedName>
</protein>
<evidence type="ECO:0000313" key="2">
    <source>
        <dbReference type="EMBL" id="CEK88200.1"/>
    </source>
</evidence>
<dbReference type="InterPro" id="IPR018247">
    <property type="entry name" value="EF_Hand_1_Ca_BS"/>
</dbReference>
<reference evidence="2" key="1">
    <citation type="submission" date="2014-12" db="EMBL/GenBank/DDBJ databases">
        <title>Insight into the proteome of Arion vulgaris.</title>
        <authorList>
            <person name="Aradska J."/>
            <person name="Bulat T."/>
            <person name="Smidak R."/>
            <person name="Sarate P."/>
            <person name="Gangsoo J."/>
            <person name="Sialana F."/>
            <person name="Bilban M."/>
            <person name="Lubec G."/>
        </authorList>
    </citation>
    <scope>NUCLEOTIDE SEQUENCE</scope>
    <source>
        <tissue evidence="2">Skin</tissue>
    </source>
</reference>
<feature type="chain" id="PRO_5002128028" description="EF-hand domain-containing protein" evidence="1">
    <location>
        <begin position="31"/>
        <end position="113"/>
    </location>
</feature>
<sequence length="113" mass="12869">MLLTELPKFLTTTLIVHVLVCCLLTNPLIGSPTNVEKRDTRRYPRAKYRVGYMFGKRSDEEPTSSTLFDIVSRFLLTRKELESLISKNPQILSEVSAILDRDDDGYISASDIM</sequence>
<evidence type="ECO:0000256" key="1">
    <source>
        <dbReference type="SAM" id="SignalP"/>
    </source>
</evidence>
<feature type="signal peptide" evidence="1">
    <location>
        <begin position="1"/>
        <end position="30"/>
    </location>
</feature>
<dbReference type="AlphaFoldDB" id="A0A0B7B7U9"/>
<gene>
    <name evidence="2" type="primary">ORF163735</name>
</gene>
<accession>A0A0B7B7U9</accession>